<sequence>MFLRTVLLQFHIRRVTSSRLGQSDDVVLDLLGLHHQIFDGRFRCKRQHTTTTDVLRETAGQARDCGRRLQDQGGSFAESTSSKWIVLTASHYSYEDLQQISLLEGWQLVVVNGSETSHTLQKQNVHYLSQEHYKMLGLDVESSISRKNVGHLYAIMNGAEWIYDVDGGVIPSNNTLSLFDYGGGHSGLQYLAVGCISVIERIFNPYIFFGGQPHCPHGFLGEYCQRYKNCRRCVRSCRYMRTSTIQHGISERRLSKFAPPITLKDTFSPWYSFNTLFHRRAFFVLFLSTLKGRRSRMNPFGASIVLRSFFAQKLLQILGDTTAINPFHGYQQRILRTLSEEETSEKAFQPDPKFLQFLDSWECRKVDISECALVLAEKFRDRNYWKNEDYLLFKDWVDSLRFLRYEFPSTVDDEPDLPQPPYRNCRSAYVTFTSTAMLNTSLPDVELAEKKLNFLKDLNVWCGEALPLGEKLRSVSAEQLATLHSNNVALSGKLDTVLVIINNYPWHLSLGILQRVHLPYFGLVIFCGTFDGRVLEEKGFPPTLDDFAFVDVSKEEIVRGIFLYYCLLKVVEMRLRNVRGYFVTADDLVFNFWHKIDLDFTYHPLGIIGKSVPGWYNGPAGTPALQRAVTLFTKTYKDYPAVQAVWKRYKEKVLKYGKIKNASDYLIATNGFAASDFFYVPSTEITFFYDFMEILFEARVFKGIAVLKFLASVQHIVPPRSKVANTVARELWPLYYSGDLIMLHPLKPSTLRMLSEKQRYCSMVIRTFVEVLLNL</sequence>
<dbReference type="Proteomes" id="UP001303046">
    <property type="component" value="Unassembled WGS sequence"/>
</dbReference>
<dbReference type="PANTHER" id="PTHR31362:SF0">
    <property type="entry name" value="EXOSTOSIN DOMAIN-CONTAINING PROTEIN-RELATED"/>
    <property type="match status" value="1"/>
</dbReference>
<dbReference type="PANTHER" id="PTHR31362">
    <property type="entry name" value="GLYCOSYLTRANSFERASE STELLO1-RELATED"/>
    <property type="match status" value="1"/>
</dbReference>
<protein>
    <submittedName>
        <fullName evidence="1">Uncharacterized protein</fullName>
    </submittedName>
</protein>
<name>A0ABR1D6Z2_NECAM</name>
<proteinExistence type="predicted"/>
<comment type="caution">
    <text evidence="1">The sequence shown here is derived from an EMBL/GenBank/DDBJ whole genome shotgun (WGS) entry which is preliminary data.</text>
</comment>
<evidence type="ECO:0000313" key="2">
    <source>
        <dbReference type="Proteomes" id="UP001303046"/>
    </source>
</evidence>
<dbReference type="Pfam" id="PF03385">
    <property type="entry name" value="STELLO"/>
    <property type="match status" value="1"/>
</dbReference>
<dbReference type="EMBL" id="JAVFWL010000003">
    <property type="protein sequence ID" value="KAK6746278.1"/>
    <property type="molecule type" value="Genomic_DNA"/>
</dbReference>
<keyword evidence="2" id="KW-1185">Reference proteome</keyword>
<gene>
    <name evidence="1" type="primary">Necator_chrIII.g13176</name>
    <name evidence="1" type="ORF">RB195_012409</name>
</gene>
<evidence type="ECO:0000313" key="1">
    <source>
        <dbReference type="EMBL" id="KAK6746278.1"/>
    </source>
</evidence>
<accession>A0ABR1D6Z2</accession>
<dbReference type="InterPro" id="IPR005049">
    <property type="entry name" value="STL-like"/>
</dbReference>
<organism evidence="1 2">
    <name type="scientific">Necator americanus</name>
    <name type="common">Human hookworm</name>
    <dbReference type="NCBI Taxonomy" id="51031"/>
    <lineage>
        <taxon>Eukaryota</taxon>
        <taxon>Metazoa</taxon>
        <taxon>Ecdysozoa</taxon>
        <taxon>Nematoda</taxon>
        <taxon>Chromadorea</taxon>
        <taxon>Rhabditida</taxon>
        <taxon>Rhabditina</taxon>
        <taxon>Rhabditomorpha</taxon>
        <taxon>Strongyloidea</taxon>
        <taxon>Ancylostomatidae</taxon>
        <taxon>Bunostominae</taxon>
        <taxon>Necator</taxon>
    </lineage>
</organism>
<reference evidence="1 2" key="1">
    <citation type="submission" date="2023-08" db="EMBL/GenBank/DDBJ databases">
        <title>A Necator americanus chromosomal reference genome.</title>
        <authorList>
            <person name="Ilik V."/>
            <person name="Petrzelkova K.J."/>
            <person name="Pardy F."/>
            <person name="Fuh T."/>
            <person name="Niatou-Singa F.S."/>
            <person name="Gouil Q."/>
            <person name="Baker L."/>
            <person name="Ritchie M.E."/>
            <person name="Jex A.R."/>
            <person name="Gazzola D."/>
            <person name="Li H."/>
            <person name="Toshio Fujiwara R."/>
            <person name="Zhan B."/>
            <person name="Aroian R.V."/>
            <person name="Pafco B."/>
            <person name="Schwarz E.M."/>
        </authorList>
    </citation>
    <scope>NUCLEOTIDE SEQUENCE [LARGE SCALE GENOMIC DNA]</scope>
    <source>
        <strain evidence="1 2">Aroian</strain>
        <tissue evidence="1">Whole animal</tissue>
    </source>
</reference>